<feature type="chain" id="PRO_5040349903" description="Apple domain-containing protein" evidence="1">
    <location>
        <begin position="22"/>
        <end position="140"/>
    </location>
</feature>
<evidence type="ECO:0000313" key="3">
    <source>
        <dbReference type="Proteomes" id="UP000777438"/>
    </source>
</evidence>
<feature type="signal peptide" evidence="1">
    <location>
        <begin position="1"/>
        <end position="21"/>
    </location>
</feature>
<evidence type="ECO:0000256" key="1">
    <source>
        <dbReference type="SAM" id="SignalP"/>
    </source>
</evidence>
<name>A0A9P8VYB6_9HYPO</name>
<comment type="caution">
    <text evidence="2">The sequence shown here is derived from an EMBL/GenBank/DDBJ whole genome shotgun (WGS) entry which is preliminary data.</text>
</comment>
<protein>
    <recommendedName>
        <fullName evidence="4">Apple domain-containing protein</fullName>
    </recommendedName>
</protein>
<evidence type="ECO:0000313" key="2">
    <source>
        <dbReference type="EMBL" id="KAH6885002.1"/>
    </source>
</evidence>
<dbReference type="EMBL" id="JAGPYM010000019">
    <property type="protein sequence ID" value="KAH6885002.1"/>
    <property type="molecule type" value="Genomic_DNA"/>
</dbReference>
<organism evidence="2 3">
    <name type="scientific">Thelonectria olida</name>
    <dbReference type="NCBI Taxonomy" id="1576542"/>
    <lineage>
        <taxon>Eukaryota</taxon>
        <taxon>Fungi</taxon>
        <taxon>Dikarya</taxon>
        <taxon>Ascomycota</taxon>
        <taxon>Pezizomycotina</taxon>
        <taxon>Sordariomycetes</taxon>
        <taxon>Hypocreomycetidae</taxon>
        <taxon>Hypocreales</taxon>
        <taxon>Nectriaceae</taxon>
        <taxon>Thelonectria</taxon>
    </lineage>
</organism>
<dbReference type="Proteomes" id="UP000777438">
    <property type="component" value="Unassembled WGS sequence"/>
</dbReference>
<reference evidence="2 3" key="1">
    <citation type="journal article" date="2021" name="Nat. Commun.">
        <title>Genetic determinants of endophytism in the Arabidopsis root mycobiome.</title>
        <authorList>
            <person name="Mesny F."/>
            <person name="Miyauchi S."/>
            <person name="Thiergart T."/>
            <person name="Pickel B."/>
            <person name="Atanasova L."/>
            <person name="Karlsson M."/>
            <person name="Huettel B."/>
            <person name="Barry K.W."/>
            <person name="Haridas S."/>
            <person name="Chen C."/>
            <person name="Bauer D."/>
            <person name="Andreopoulos W."/>
            <person name="Pangilinan J."/>
            <person name="LaButti K."/>
            <person name="Riley R."/>
            <person name="Lipzen A."/>
            <person name="Clum A."/>
            <person name="Drula E."/>
            <person name="Henrissat B."/>
            <person name="Kohler A."/>
            <person name="Grigoriev I.V."/>
            <person name="Martin F.M."/>
            <person name="Hacquard S."/>
        </authorList>
    </citation>
    <scope>NUCLEOTIDE SEQUENCE [LARGE SCALE GENOMIC DNA]</scope>
    <source>
        <strain evidence="2 3">MPI-CAGE-CH-0241</strain>
    </source>
</reference>
<proteinExistence type="predicted"/>
<keyword evidence="1" id="KW-0732">Signal</keyword>
<dbReference type="OrthoDB" id="5099182at2759"/>
<dbReference type="AlphaFoldDB" id="A0A9P8VYB6"/>
<keyword evidence="3" id="KW-1185">Reference proteome</keyword>
<gene>
    <name evidence="2" type="ORF">B0T10DRAFT_493105</name>
</gene>
<sequence length="140" mass="15082">MISLKTIALSCLALAPWGAIAGPCQPTSTSTTNAPCPAYTLITPSPKSKACAKEVTRGSFQTSPYFLTFPWSTSLEGCAKLCGDWQGCVSFYVEMYRPAPGAQPFPICALFSAYEKDLGFGEGDWGKYYELGCFACDRAE</sequence>
<evidence type="ECO:0008006" key="4">
    <source>
        <dbReference type="Google" id="ProtNLM"/>
    </source>
</evidence>
<accession>A0A9P8VYB6</accession>